<evidence type="ECO:0000313" key="16">
    <source>
        <dbReference type="Proteomes" id="UP000034793"/>
    </source>
</evidence>
<dbReference type="InterPro" id="IPR002176">
    <property type="entry name" value="X-over_junc_endoDNase_RuvC"/>
</dbReference>
<evidence type="ECO:0000256" key="11">
    <source>
        <dbReference type="ARBA" id="ARBA00023204"/>
    </source>
</evidence>
<dbReference type="GO" id="GO:0003677">
    <property type="term" value="F:DNA binding"/>
    <property type="evidence" value="ECO:0007669"/>
    <property type="project" value="UniProtKB-KW"/>
</dbReference>
<dbReference type="CDD" id="cd16962">
    <property type="entry name" value="RuvC"/>
    <property type="match status" value="1"/>
</dbReference>
<dbReference type="AlphaFoldDB" id="A0A0G0RZD9"/>
<comment type="cofactor">
    <cofactor evidence="13">
        <name>Mg(2+)</name>
        <dbReference type="ChEBI" id="CHEBI:18420"/>
    </cofactor>
    <text evidence="13">Binds 2 Mg(2+) ion per subunit.</text>
</comment>
<evidence type="ECO:0000256" key="12">
    <source>
        <dbReference type="ARBA" id="ARBA00029354"/>
    </source>
</evidence>
<evidence type="ECO:0000313" key="15">
    <source>
        <dbReference type="EMBL" id="KKR27790.1"/>
    </source>
</evidence>
<dbReference type="EMBL" id="LBXL01000066">
    <property type="protein sequence ID" value="KKR27790.1"/>
    <property type="molecule type" value="Genomic_DNA"/>
</dbReference>
<keyword evidence="9 13" id="KW-0238">DNA-binding</keyword>
<feature type="active site" evidence="13">
    <location>
        <position position="67"/>
    </location>
</feature>
<dbReference type="Proteomes" id="UP000034793">
    <property type="component" value="Unassembled WGS sequence"/>
</dbReference>
<keyword evidence="2 13" id="KW-0963">Cytoplasm</keyword>
<dbReference type="PANTHER" id="PTHR30194">
    <property type="entry name" value="CROSSOVER JUNCTION ENDODEOXYRIBONUCLEASE RUVC"/>
    <property type="match status" value="1"/>
</dbReference>
<dbReference type="GO" id="GO:0006310">
    <property type="term" value="P:DNA recombination"/>
    <property type="evidence" value="ECO:0007669"/>
    <property type="project" value="UniProtKB-UniRule"/>
</dbReference>
<organism evidence="15 16">
    <name type="scientific">Candidatus Woesebacteria bacterium GW2011_GWA1_39_8</name>
    <dbReference type="NCBI Taxonomy" id="1618552"/>
    <lineage>
        <taxon>Bacteria</taxon>
        <taxon>Candidatus Woeseibacteriota</taxon>
    </lineage>
</organism>
<evidence type="ECO:0000256" key="9">
    <source>
        <dbReference type="ARBA" id="ARBA00023125"/>
    </source>
</evidence>
<dbReference type="InterPro" id="IPR012337">
    <property type="entry name" value="RNaseH-like_sf"/>
</dbReference>
<dbReference type="GO" id="GO:0000287">
    <property type="term" value="F:magnesium ion binding"/>
    <property type="evidence" value="ECO:0007669"/>
    <property type="project" value="UniProtKB-UniRule"/>
</dbReference>
<comment type="catalytic activity">
    <reaction evidence="12 13">
        <text>Endonucleolytic cleavage at a junction such as a reciprocal single-stranded crossover between two homologous DNA duplexes (Holliday junction).</text>
        <dbReference type="EC" id="3.1.21.10"/>
    </reaction>
</comment>
<feature type="binding site" evidence="13">
    <location>
        <position position="67"/>
    </location>
    <ligand>
        <name>Mg(2+)</name>
        <dbReference type="ChEBI" id="CHEBI:18420"/>
        <label>2</label>
    </ligand>
</feature>
<dbReference type="HAMAP" id="MF_00034">
    <property type="entry name" value="RuvC"/>
    <property type="match status" value="1"/>
</dbReference>
<keyword evidence="8 13" id="KW-0460">Magnesium</keyword>
<evidence type="ECO:0000256" key="6">
    <source>
        <dbReference type="ARBA" id="ARBA00022763"/>
    </source>
</evidence>
<comment type="subunit">
    <text evidence="13">Homodimer which binds Holliday junction (HJ) DNA. The HJ becomes 2-fold symmetrical on binding to RuvC with unstacked arms; it has a different conformation from HJ DNA in complex with RuvA. In the full resolvosome a probable DNA-RuvA(4)-RuvB(12)-RuvC(2) complex forms which resolves the HJ.</text>
</comment>
<dbReference type="GO" id="GO:0006281">
    <property type="term" value="P:DNA repair"/>
    <property type="evidence" value="ECO:0007669"/>
    <property type="project" value="UniProtKB-UniRule"/>
</dbReference>
<evidence type="ECO:0000256" key="1">
    <source>
        <dbReference type="ARBA" id="ARBA00009518"/>
    </source>
</evidence>
<evidence type="ECO:0000256" key="7">
    <source>
        <dbReference type="ARBA" id="ARBA00022801"/>
    </source>
</evidence>
<comment type="caution">
    <text evidence="15">The sequence shown here is derived from an EMBL/GenBank/DDBJ whole genome shotgun (WGS) entry which is preliminary data.</text>
</comment>
<evidence type="ECO:0000256" key="4">
    <source>
        <dbReference type="ARBA" id="ARBA00022723"/>
    </source>
</evidence>
<keyword evidence="10 13" id="KW-0233">DNA recombination</keyword>
<evidence type="ECO:0000256" key="13">
    <source>
        <dbReference type="HAMAP-Rule" id="MF_00034"/>
    </source>
</evidence>
<comment type="similarity">
    <text evidence="1 13">Belongs to the RuvC family.</text>
</comment>
<dbReference type="PATRIC" id="fig|1618552.3.peg.1204"/>
<reference evidence="15 16" key="1">
    <citation type="journal article" date="2015" name="Nature">
        <title>rRNA introns, odd ribosomes, and small enigmatic genomes across a large radiation of phyla.</title>
        <authorList>
            <person name="Brown C.T."/>
            <person name="Hug L.A."/>
            <person name="Thomas B.C."/>
            <person name="Sharon I."/>
            <person name="Castelle C.J."/>
            <person name="Singh A."/>
            <person name="Wilkins M.J."/>
            <person name="Williams K.H."/>
            <person name="Banfield J.F."/>
        </authorList>
    </citation>
    <scope>NUCLEOTIDE SEQUENCE [LARGE SCALE GENOMIC DNA]</scope>
</reference>
<comment type="caution">
    <text evidence="13">Lacks conserved residue(s) required for the propagation of feature annotation.</text>
</comment>
<evidence type="ECO:0000256" key="8">
    <source>
        <dbReference type="ARBA" id="ARBA00022842"/>
    </source>
</evidence>
<comment type="subcellular location">
    <subcellularLocation>
        <location evidence="13">Cytoplasm</location>
    </subcellularLocation>
</comment>
<dbReference type="PANTHER" id="PTHR30194:SF3">
    <property type="entry name" value="CROSSOVER JUNCTION ENDODEOXYRIBONUCLEASE RUVC"/>
    <property type="match status" value="1"/>
</dbReference>
<dbReference type="NCBIfam" id="NF000711">
    <property type="entry name" value="PRK00039.2-1"/>
    <property type="match status" value="1"/>
</dbReference>
<protein>
    <recommendedName>
        <fullName evidence="13 14">Crossover junction endodeoxyribonuclease RuvC</fullName>
        <ecNumber evidence="13 14">3.1.21.10</ecNumber>
    </recommendedName>
    <alternativeName>
        <fullName evidence="13">Holliday junction nuclease RuvC</fullName>
    </alternativeName>
    <alternativeName>
        <fullName evidence="13">Holliday junction resolvase RuvC</fullName>
    </alternativeName>
</protein>
<keyword evidence="4 13" id="KW-0479">Metal-binding</keyword>
<feature type="active site" evidence="13">
    <location>
        <position position="7"/>
    </location>
</feature>
<sequence>MIILGIDPGTATTGFGLISVEPKNFDVINFGLIETDKDGSPGARLVDIHKQISMILTKYKPDIFAIEKLFFATNAKTAIRVGQAQGVMLYSAAEQNIHVVEYAPGTIKKVVTGNGRADKKMIQYYVRKLLGPKVRSRAHKKTHFDNAADALAVALCHGFHSDDFVHDTLTSLFEV</sequence>
<dbReference type="InterPro" id="IPR036397">
    <property type="entry name" value="RNaseH_sf"/>
</dbReference>
<dbReference type="PRINTS" id="PR00696">
    <property type="entry name" value="RSOLVASERUVC"/>
</dbReference>
<evidence type="ECO:0000256" key="3">
    <source>
        <dbReference type="ARBA" id="ARBA00022722"/>
    </source>
</evidence>
<keyword evidence="3 13" id="KW-0540">Nuclease</keyword>
<evidence type="ECO:0000256" key="5">
    <source>
        <dbReference type="ARBA" id="ARBA00022759"/>
    </source>
</evidence>
<dbReference type="NCBIfam" id="TIGR00228">
    <property type="entry name" value="ruvC"/>
    <property type="match status" value="1"/>
</dbReference>
<dbReference type="GO" id="GO:0048476">
    <property type="term" value="C:Holliday junction resolvase complex"/>
    <property type="evidence" value="ECO:0007669"/>
    <property type="project" value="UniProtKB-UniRule"/>
</dbReference>
<dbReference type="EC" id="3.1.21.10" evidence="13 14"/>
<dbReference type="SUPFAM" id="SSF53098">
    <property type="entry name" value="Ribonuclease H-like"/>
    <property type="match status" value="1"/>
</dbReference>
<feature type="binding site" evidence="13">
    <location>
        <position position="7"/>
    </location>
    <ligand>
        <name>Mg(2+)</name>
        <dbReference type="ChEBI" id="CHEBI:18420"/>
        <label>1</label>
    </ligand>
</feature>
<name>A0A0G0RZD9_9BACT</name>
<keyword evidence="11 13" id="KW-0234">DNA repair</keyword>
<evidence type="ECO:0000256" key="2">
    <source>
        <dbReference type="ARBA" id="ARBA00022490"/>
    </source>
</evidence>
<dbReference type="GO" id="GO:0008821">
    <property type="term" value="F:crossover junction DNA endonuclease activity"/>
    <property type="evidence" value="ECO:0007669"/>
    <property type="project" value="UniProtKB-UniRule"/>
</dbReference>
<keyword evidence="7 13" id="KW-0378">Hydrolase</keyword>
<keyword evidence="5 13" id="KW-0255">Endonuclease</keyword>
<accession>A0A0G0RZD9</accession>
<keyword evidence="6 13" id="KW-0227">DNA damage</keyword>
<dbReference type="GO" id="GO:0005737">
    <property type="term" value="C:cytoplasm"/>
    <property type="evidence" value="ECO:0007669"/>
    <property type="project" value="UniProtKB-SubCell"/>
</dbReference>
<comment type="function">
    <text evidence="13">The RuvA-RuvB-RuvC complex processes Holliday junction (HJ) DNA during genetic recombination and DNA repair. Endonuclease that resolves HJ intermediates. Cleaves cruciform DNA by making single-stranded nicks across the HJ at symmetrical positions within the homologous arms, yielding a 5'-phosphate and a 3'-hydroxyl group; requires a central core of homology in the junction. The consensus cleavage sequence is 5'-(A/T)TT(C/G)-3'. Cleavage occurs on the 3'-side of the TT dinucleotide at the point of strand exchange. HJ branch migration catalyzed by RuvA-RuvB allows RuvC to scan DNA until it finds its consensus sequence, where it cleaves and resolves the cruciform DNA.</text>
</comment>
<dbReference type="FunFam" id="3.30.420.10:FF:000002">
    <property type="entry name" value="Crossover junction endodeoxyribonuclease RuvC"/>
    <property type="match status" value="1"/>
</dbReference>
<dbReference type="Pfam" id="PF02075">
    <property type="entry name" value="RuvC"/>
    <property type="match status" value="1"/>
</dbReference>
<evidence type="ECO:0000256" key="14">
    <source>
        <dbReference type="NCBIfam" id="TIGR00228"/>
    </source>
</evidence>
<evidence type="ECO:0000256" key="10">
    <source>
        <dbReference type="ARBA" id="ARBA00023172"/>
    </source>
</evidence>
<dbReference type="Gene3D" id="3.30.420.10">
    <property type="entry name" value="Ribonuclease H-like superfamily/Ribonuclease H"/>
    <property type="match status" value="1"/>
</dbReference>
<gene>
    <name evidence="13" type="primary">ruvC</name>
    <name evidence="15" type="ORF">UT61_C0066G0005</name>
</gene>
<proteinExistence type="inferred from homology"/>